<evidence type="ECO:0000313" key="4">
    <source>
        <dbReference type="Proteomes" id="UP000268291"/>
    </source>
</evidence>
<feature type="transmembrane region" description="Helical" evidence="2">
    <location>
        <begin position="75"/>
        <end position="96"/>
    </location>
</feature>
<proteinExistence type="predicted"/>
<feature type="transmembrane region" description="Helical" evidence="2">
    <location>
        <begin position="39"/>
        <end position="63"/>
    </location>
</feature>
<accession>A0ABY0C6B3</accession>
<feature type="region of interest" description="Disordered" evidence="1">
    <location>
        <begin position="1"/>
        <end position="20"/>
    </location>
</feature>
<name>A0ABY0C6B3_9MICO</name>
<evidence type="ECO:0008006" key="5">
    <source>
        <dbReference type="Google" id="ProtNLM"/>
    </source>
</evidence>
<gene>
    <name evidence="3" type="ORF">ELQ93_00770</name>
</gene>
<feature type="transmembrane region" description="Helical" evidence="2">
    <location>
        <begin position="117"/>
        <end position="137"/>
    </location>
</feature>
<evidence type="ECO:0000313" key="3">
    <source>
        <dbReference type="EMBL" id="RUQ85610.1"/>
    </source>
</evidence>
<dbReference type="Proteomes" id="UP000268291">
    <property type="component" value="Unassembled WGS sequence"/>
</dbReference>
<sequence length="227" mass="23691">MTDRHDPAAASPDHDDDAPMTPAEMLALSRRQEDRVEDFFQMPTTIIVLTWGVAWTVGFLALWSASDASPIAVPAGPAGAVFVILMVAGIIISGVVGMRTGAGVKGPQQVQARIYGITWALGCLAVPMLAGALFRAGMSAEVAALYFPAGYCIVVGILYLFGAALFSDRSMIVVGGWILSIGIVAPYFGTPGNYLVMALAGGGAFLVYGIVLLVARARRSAGARNRG</sequence>
<organism evidence="3 4">
    <name type="scientific">Labedella gwakjiensis</name>
    <dbReference type="NCBI Taxonomy" id="390269"/>
    <lineage>
        <taxon>Bacteria</taxon>
        <taxon>Bacillati</taxon>
        <taxon>Actinomycetota</taxon>
        <taxon>Actinomycetes</taxon>
        <taxon>Micrococcales</taxon>
        <taxon>Microbacteriaceae</taxon>
        <taxon>Labedella</taxon>
    </lineage>
</organism>
<reference evidence="3 4" key="1">
    <citation type="submission" date="2018-12" db="EMBL/GenBank/DDBJ databases">
        <authorList>
            <person name="hu s."/>
            <person name="Xu Y."/>
            <person name="Xu B."/>
            <person name="Li F."/>
        </authorList>
    </citation>
    <scope>NUCLEOTIDE SEQUENCE [LARGE SCALE GENOMIC DNA]</scope>
    <source>
        <strain evidence="3 4">KSW2-17</strain>
    </source>
</reference>
<keyword evidence="2" id="KW-0812">Transmembrane</keyword>
<feature type="transmembrane region" description="Helical" evidence="2">
    <location>
        <begin position="143"/>
        <end position="164"/>
    </location>
</feature>
<keyword evidence="4" id="KW-1185">Reference proteome</keyword>
<protein>
    <recommendedName>
        <fullName evidence="5">DUF1097 domain-containing protein</fullName>
    </recommendedName>
</protein>
<feature type="transmembrane region" description="Helical" evidence="2">
    <location>
        <begin position="194"/>
        <end position="215"/>
    </location>
</feature>
<dbReference type="RefSeq" id="WP_127054203.1">
    <property type="nucleotide sequence ID" value="NZ_PYAU01000001.1"/>
</dbReference>
<evidence type="ECO:0000256" key="1">
    <source>
        <dbReference type="SAM" id="MobiDB-lite"/>
    </source>
</evidence>
<keyword evidence="2" id="KW-0472">Membrane</keyword>
<feature type="transmembrane region" description="Helical" evidence="2">
    <location>
        <begin position="171"/>
        <end position="188"/>
    </location>
</feature>
<evidence type="ECO:0000256" key="2">
    <source>
        <dbReference type="SAM" id="Phobius"/>
    </source>
</evidence>
<keyword evidence="2" id="KW-1133">Transmembrane helix</keyword>
<comment type="caution">
    <text evidence="3">The sequence shown here is derived from an EMBL/GenBank/DDBJ whole genome shotgun (WGS) entry which is preliminary data.</text>
</comment>
<dbReference type="EMBL" id="RZGY01000001">
    <property type="protein sequence ID" value="RUQ85610.1"/>
    <property type="molecule type" value="Genomic_DNA"/>
</dbReference>